<dbReference type="CDD" id="cd01561">
    <property type="entry name" value="CBS_like"/>
    <property type="match status" value="1"/>
</dbReference>
<dbReference type="SUPFAM" id="SSF53686">
    <property type="entry name" value="Tryptophan synthase beta subunit-like PLP-dependent enzymes"/>
    <property type="match status" value="1"/>
</dbReference>
<evidence type="ECO:0000256" key="11">
    <source>
        <dbReference type="PIRSR" id="PIRSR605856-51"/>
    </source>
</evidence>
<dbReference type="EMBL" id="QKZK01000033">
    <property type="protein sequence ID" value="PZX12218.1"/>
    <property type="molecule type" value="Genomic_DNA"/>
</dbReference>
<reference evidence="13 14" key="1">
    <citation type="submission" date="2018-06" db="EMBL/GenBank/DDBJ databases">
        <title>Genomic Encyclopedia of Archaeal and Bacterial Type Strains, Phase II (KMG-II): from individual species to whole genera.</title>
        <authorList>
            <person name="Goeker M."/>
        </authorList>
    </citation>
    <scope>NUCLEOTIDE SEQUENCE [LARGE SCALE GENOMIC DNA]</scope>
    <source>
        <strain evidence="13 14">DSM 6779</strain>
    </source>
</reference>
<keyword evidence="7 10" id="KW-0663">Pyridoxal phosphate</keyword>
<evidence type="ECO:0000256" key="4">
    <source>
        <dbReference type="ARBA" id="ARBA00012681"/>
    </source>
</evidence>
<proteinExistence type="inferred from homology"/>
<gene>
    <name evidence="13" type="ORF">LX69_02943</name>
</gene>
<comment type="pathway">
    <text evidence="2">Amino-acid biosynthesis; L-cysteine biosynthesis; L-cysteine from L-serine: step 2/2.</text>
</comment>
<keyword evidence="14" id="KW-1185">Reference proteome</keyword>
<evidence type="ECO:0000313" key="14">
    <source>
        <dbReference type="Proteomes" id="UP000249239"/>
    </source>
</evidence>
<dbReference type="Pfam" id="PF00291">
    <property type="entry name" value="PALP"/>
    <property type="match status" value="1"/>
</dbReference>
<dbReference type="GO" id="GO:0004124">
    <property type="term" value="F:cysteine synthase activity"/>
    <property type="evidence" value="ECO:0007669"/>
    <property type="project" value="UniProtKB-EC"/>
</dbReference>
<evidence type="ECO:0000256" key="8">
    <source>
        <dbReference type="ARBA" id="ARBA00023192"/>
    </source>
</evidence>
<evidence type="ECO:0000256" key="9">
    <source>
        <dbReference type="ARBA" id="ARBA00047931"/>
    </source>
</evidence>
<feature type="modified residue" description="N6-(pyridoxal phosphate)lysine" evidence="11">
    <location>
        <position position="43"/>
    </location>
</feature>
<keyword evidence="6" id="KW-0808">Transferase</keyword>
<feature type="binding site" evidence="10">
    <location>
        <position position="73"/>
    </location>
    <ligand>
        <name>pyridoxal 5'-phosphate</name>
        <dbReference type="ChEBI" id="CHEBI:597326"/>
    </ligand>
</feature>
<accession>A0A2W7MW99</accession>
<evidence type="ECO:0000313" key="13">
    <source>
        <dbReference type="EMBL" id="PZX12218.1"/>
    </source>
</evidence>
<dbReference type="PROSITE" id="PS00901">
    <property type="entry name" value="CYS_SYNTHASE"/>
    <property type="match status" value="1"/>
</dbReference>
<comment type="cofactor">
    <cofactor evidence="1 10">
        <name>pyridoxal 5'-phosphate</name>
        <dbReference type="ChEBI" id="CHEBI:597326"/>
    </cofactor>
</comment>
<evidence type="ECO:0000256" key="5">
    <source>
        <dbReference type="ARBA" id="ARBA00022605"/>
    </source>
</evidence>
<feature type="binding site" evidence="10">
    <location>
        <position position="259"/>
    </location>
    <ligand>
        <name>pyridoxal 5'-phosphate</name>
        <dbReference type="ChEBI" id="CHEBI:597326"/>
    </ligand>
</feature>
<dbReference type="InterPro" id="IPR001926">
    <property type="entry name" value="TrpB-like_PALP"/>
</dbReference>
<comment type="caution">
    <text evidence="13">The sequence shown here is derived from an EMBL/GenBank/DDBJ whole genome shotgun (WGS) entry which is preliminary data.</text>
</comment>
<dbReference type="InterPro" id="IPR050214">
    <property type="entry name" value="Cys_Synth/Cystath_Beta-Synth"/>
</dbReference>
<dbReference type="NCBIfam" id="TIGR01136">
    <property type="entry name" value="cysKM"/>
    <property type="match status" value="1"/>
</dbReference>
<comment type="similarity">
    <text evidence="3">Belongs to the cysteine synthase/cystathionine beta-synthase family.</text>
</comment>
<dbReference type="InterPro" id="IPR001216">
    <property type="entry name" value="P-phosphate_BS"/>
</dbReference>
<dbReference type="InterPro" id="IPR005856">
    <property type="entry name" value="Cys_synth"/>
</dbReference>
<protein>
    <recommendedName>
        <fullName evidence="4">cysteine synthase</fullName>
        <ecNumber evidence="4">2.5.1.47</ecNumber>
    </recommendedName>
</protein>
<evidence type="ECO:0000256" key="3">
    <source>
        <dbReference type="ARBA" id="ARBA00007103"/>
    </source>
</evidence>
<dbReference type="EC" id="2.5.1.47" evidence="4"/>
<dbReference type="Proteomes" id="UP000249239">
    <property type="component" value="Unassembled WGS sequence"/>
</dbReference>
<evidence type="ECO:0000256" key="1">
    <source>
        <dbReference type="ARBA" id="ARBA00001933"/>
    </source>
</evidence>
<name>A0A2W7MW99_9BACT</name>
<keyword evidence="5" id="KW-0028">Amino-acid biosynthesis</keyword>
<evidence type="ECO:0000256" key="2">
    <source>
        <dbReference type="ARBA" id="ARBA00004962"/>
    </source>
</evidence>
<evidence type="ECO:0000256" key="10">
    <source>
        <dbReference type="PIRSR" id="PIRSR605856-50"/>
    </source>
</evidence>
<dbReference type="PANTHER" id="PTHR10314">
    <property type="entry name" value="CYSTATHIONINE BETA-SYNTHASE"/>
    <property type="match status" value="1"/>
</dbReference>
<evidence type="ECO:0000259" key="12">
    <source>
        <dbReference type="Pfam" id="PF00291"/>
    </source>
</evidence>
<evidence type="ECO:0000256" key="7">
    <source>
        <dbReference type="ARBA" id="ARBA00022898"/>
    </source>
</evidence>
<feature type="binding site" evidence="10">
    <location>
        <begin position="178"/>
        <end position="182"/>
    </location>
    <ligand>
        <name>pyridoxal 5'-phosphate</name>
        <dbReference type="ChEBI" id="CHEBI:597326"/>
    </ligand>
</feature>
<feature type="domain" description="Tryptophan synthase beta chain-like PALP" evidence="12">
    <location>
        <begin position="7"/>
        <end position="285"/>
    </location>
</feature>
<dbReference type="RefSeq" id="WP_185741720.1">
    <property type="nucleotide sequence ID" value="NZ_QKZK01000033.1"/>
</dbReference>
<comment type="catalytic activity">
    <reaction evidence="9">
        <text>O-acetyl-L-serine + hydrogen sulfide = L-cysteine + acetate</text>
        <dbReference type="Rhea" id="RHEA:14829"/>
        <dbReference type="ChEBI" id="CHEBI:29919"/>
        <dbReference type="ChEBI" id="CHEBI:30089"/>
        <dbReference type="ChEBI" id="CHEBI:35235"/>
        <dbReference type="ChEBI" id="CHEBI:58340"/>
        <dbReference type="EC" id="2.5.1.47"/>
    </reaction>
</comment>
<dbReference type="Gene3D" id="3.40.50.1100">
    <property type="match status" value="2"/>
</dbReference>
<sequence length="299" mass="32535">MIYENILETIGNTPLVRINHLCTTPNVSICAKIEGFNPTGSIKDRIALKMIEQAEAEGSLVKGKTIIEPTSGNTGIGLAMIGKLKGYAVEIVISECVSQERIKMIKAFGAKVTLTDGRLGTDGAILKAKELIKAHPDKYFMPDQFSNSYNKIAHYKTTGEEIWKQTNGKITHLVSALGTSGTIMGVGHALKENNPAIKVVCAHPVKGHYIQGLKNMEEAIVPAIYDPKQIDETIMVESEMAFDMARQIIHNEGIFVGMSSGAAMVAALEVANKIDRGNIVVIFPDSGEKYLSTRLFDEQ</sequence>
<keyword evidence="8" id="KW-0198">Cysteine biosynthesis</keyword>
<evidence type="ECO:0000256" key="6">
    <source>
        <dbReference type="ARBA" id="ARBA00022679"/>
    </source>
</evidence>
<dbReference type="InterPro" id="IPR036052">
    <property type="entry name" value="TrpB-like_PALP_sf"/>
</dbReference>
<organism evidence="13 14">
    <name type="scientific">Breznakibacter xylanolyticus</name>
    <dbReference type="NCBI Taxonomy" id="990"/>
    <lineage>
        <taxon>Bacteria</taxon>
        <taxon>Pseudomonadati</taxon>
        <taxon>Bacteroidota</taxon>
        <taxon>Bacteroidia</taxon>
        <taxon>Marinilabiliales</taxon>
        <taxon>Marinilabiliaceae</taxon>
        <taxon>Breznakibacter</taxon>
    </lineage>
</organism>
<dbReference type="GO" id="GO:0006535">
    <property type="term" value="P:cysteine biosynthetic process from serine"/>
    <property type="evidence" value="ECO:0007669"/>
    <property type="project" value="InterPro"/>
</dbReference>
<dbReference type="FunFam" id="3.40.50.1100:FF:000006">
    <property type="entry name" value="Cysteine synthase"/>
    <property type="match status" value="1"/>
</dbReference>
<dbReference type="AlphaFoldDB" id="A0A2W7MW99"/>